<dbReference type="EMBL" id="CP136897">
    <property type="protein sequence ID" value="WOL17793.1"/>
    <property type="molecule type" value="Genomic_DNA"/>
</dbReference>
<name>A0AAQ3KZA5_9LILI</name>
<evidence type="ECO:0000313" key="1">
    <source>
        <dbReference type="EMBL" id="WOL17793.1"/>
    </source>
</evidence>
<dbReference type="Proteomes" id="UP001327560">
    <property type="component" value="Chromosome 8"/>
</dbReference>
<reference evidence="1 2" key="1">
    <citation type="submission" date="2023-10" db="EMBL/GenBank/DDBJ databases">
        <title>Chromosome-scale genome assembly provides insights into flower coloration mechanisms of Canna indica.</title>
        <authorList>
            <person name="Li C."/>
        </authorList>
    </citation>
    <scope>NUCLEOTIDE SEQUENCE [LARGE SCALE GENOMIC DNA]</scope>
    <source>
        <tissue evidence="1">Flower</tissue>
    </source>
</reference>
<evidence type="ECO:0008006" key="3">
    <source>
        <dbReference type="Google" id="ProtNLM"/>
    </source>
</evidence>
<proteinExistence type="predicted"/>
<evidence type="ECO:0000313" key="2">
    <source>
        <dbReference type="Proteomes" id="UP001327560"/>
    </source>
</evidence>
<sequence>MATNDSCVLCQGGRESHLHIFWSCNFTSRGWRCFLALMKKIGVSGQPSQLVYESDSEWRARLRLILIWSWFIWFERNSRVFSDKRSSFFELASSAVNFCSLCSPS</sequence>
<organism evidence="1 2">
    <name type="scientific">Canna indica</name>
    <name type="common">Indian-shot</name>
    <dbReference type="NCBI Taxonomy" id="4628"/>
    <lineage>
        <taxon>Eukaryota</taxon>
        <taxon>Viridiplantae</taxon>
        <taxon>Streptophyta</taxon>
        <taxon>Embryophyta</taxon>
        <taxon>Tracheophyta</taxon>
        <taxon>Spermatophyta</taxon>
        <taxon>Magnoliopsida</taxon>
        <taxon>Liliopsida</taxon>
        <taxon>Zingiberales</taxon>
        <taxon>Cannaceae</taxon>
        <taxon>Canna</taxon>
    </lineage>
</organism>
<keyword evidence="2" id="KW-1185">Reference proteome</keyword>
<gene>
    <name evidence="1" type="ORF">Cni_G26586</name>
</gene>
<accession>A0AAQ3KZA5</accession>
<protein>
    <recommendedName>
        <fullName evidence="3">Reverse transcriptase zinc-binding domain-containing protein</fullName>
    </recommendedName>
</protein>
<dbReference type="AlphaFoldDB" id="A0AAQ3KZA5"/>